<feature type="compositionally biased region" description="Polar residues" evidence="1">
    <location>
        <begin position="28"/>
        <end position="37"/>
    </location>
</feature>
<sequence length="49" mass="5401">MTLDTALRRAPSRRRPRRKREGRVAQASEASRATQSAGEACGCRGFVLL</sequence>
<organism evidence="2 3">
    <name type="scientific">Haloarcula argentinensis</name>
    <dbReference type="NCBI Taxonomy" id="43776"/>
    <lineage>
        <taxon>Archaea</taxon>
        <taxon>Methanobacteriati</taxon>
        <taxon>Methanobacteriota</taxon>
        <taxon>Stenosarchaea group</taxon>
        <taxon>Halobacteria</taxon>
        <taxon>Halobacteriales</taxon>
        <taxon>Haloarculaceae</taxon>
        <taxon>Haloarcula</taxon>
    </lineage>
</organism>
<gene>
    <name evidence="2" type="ORF">GOC77_01510</name>
</gene>
<evidence type="ECO:0000313" key="3">
    <source>
        <dbReference type="Proteomes" id="UP000641625"/>
    </source>
</evidence>
<evidence type="ECO:0000313" key="2">
    <source>
        <dbReference type="EMBL" id="NLV11963.1"/>
    </source>
</evidence>
<protein>
    <submittedName>
        <fullName evidence="2">Uncharacterized protein</fullName>
    </submittedName>
</protein>
<dbReference type="EMBL" id="WOWA01000002">
    <property type="protein sequence ID" value="NLV11963.1"/>
    <property type="molecule type" value="Genomic_DNA"/>
</dbReference>
<reference evidence="2" key="1">
    <citation type="submission" date="2019-12" db="EMBL/GenBank/DDBJ databases">
        <title>Whole genome sequencing of Haloarcula argentinensis strain pws5.</title>
        <authorList>
            <person name="Verma D.K."/>
            <person name="Gopal K."/>
            <person name="Prasad E.S."/>
        </authorList>
    </citation>
    <scope>NUCLEOTIDE SEQUENCE</scope>
    <source>
        <strain evidence="2">Pws5</strain>
    </source>
</reference>
<name>A0A847U894_HALAR</name>
<evidence type="ECO:0000256" key="1">
    <source>
        <dbReference type="SAM" id="MobiDB-lite"/>
    </source>
</evidence>
<comment type="caution">
    <text evidence="2">The sequence shown here is derived from an EMBL/GenBank/DDBJ whole genome shotgun (WGS) entry which is preliminary data.</text>
</comment>
<feature type="region of interest" description="Disordered" evidence="1">
    <location>
        <begin position="1"/>
        <end position="38"/>
    </location>
</feature>
<feature type="compositionally biased region" description="Basic residues" evidence="1">
    <location>
        <begin position="10"/>
        <end position="21"/>
    </location>
</feature>
<dbReference type="RefSeq" id="WP_170095672.1">
    <property type="nucleotide sequence ID" value="NZ_WOWA01000002.1"/>
</dbReference>
<accession>A0A847U894</accession>
<dbReference type="Proteomes" id="UP000641625">
    <property type="component" value="Unassembled WGS sequence"/>
</dbReference>
<proteinExistence type="predicted"/>
<dbReference type="AlphaFoldDB" id="A0A847U894"/>